<dbReference type="EMBL" id="CAJPEV010000019">
    <property type="protein sequence ID" value="CAG0878885.1"/>
    <property type="molecule type" value="Genomic_DNA"/>
</dbReference>
<dbReference type="AlphaFoldDB" id="A0A7R8WYF1"/>
<protein>
    <submittedName>
        <fullName evidence="2">Uncharacterized protein</fullName>
    </submittedName>
</protein>
<evidence type="ECO:0000313" key="2">
    <source>
        <dbReference type="EMBL" id="CAD7240277.1"/>
    </source>
</evidence>
<proteinExistence type="predicted"/>
<evidence type="ECO:0000256" key="1">
    <source>
        <dbReference type="SAM" id="MobiDB-lite"/>
    </source>
</evidence>
<evidence type="ECO:0000313" key="3">
    <source>
        <dbReference type="Proteomes" id="UP000677054"/>
    </source>
</evidence>
<dbReference type="Proteomes" id="UP000677054">
    <property type="component" value="Unassembled WGS sequence"/>
</dbReference>
<gene>
    <name evidence="2" type="ORF">DSTB1V02_LOCUS305</name>
</gene>
<name>A0A7R8WYF1_9CRUS</name>
<reference evidence="2" key="1">
    <citation type="submission" date="2020-11" db="EMBL/GenBank/DDBJ databases">
        <authorList>
            <person name="Tran Van P."/>
        </authorList>
    </citation>
    <scope>NUCLEOTIDE SEQUENCE</scope>
</reference>
<sequence>MPPFLPECISENCRREKRFRLQNKMTEMLGRGKSVVGKVGGKGQEVLSRWEEKSWEYINNFLLFFGKEGIGNIWKEGKSIVRQALSPPSSPGSSSPPTSHNGNSSPDLSQCPPYKMRRCNEDPEEYSEDEDEEMPCSTKADAVSS</sequence>
<dbReference type="EMBL" id="LR899536">
    <property type="protein sequence ID" value="CAD7240277.1"/>
    <property type="molecule type" value="Genomic_DNA"/>
</dbReference>
<feature type="region of interest" description="Disordered" evidence="1">
    <location>
        <begin position="83"/>
        <end position="145"/>
    </location>
</feature>
<keyword evidence="3" id="KW-1185">Reference proteome</keyword>
<feature type="compositionally biased region" description="Acidic residues" evidence="1">
    <location>
        <begin position="122"/>
        <end position="134"/>
    </location>
</feature>
<dbReference type="OrthoDB" id="17102at2759"/>
<feature type="compositionally biased region" description="Low complexity" evidence="1">
    <location>
        <begin position="91"/>
        <end position="106"/>
    </location>
</feature>
<organism evidence="2">
    <name type="scientific">Darwinula stevensoni</name>
    <dbReference type="NCBI Taxonomy" id="69355"/>
    <lineage>
        <taxon>Eukaryota</taxon>
        <taxon>Metazoa</taxon>
        <taxon>Ecdysozoa</taxon>
        <taxon>Arthropoda</taxon>
        <taxon>Crustacea</taxon>
        <taxon>Oligostraca</taxon>
        <taxon>Ostracoda</taxon>
        <taxon>Podocopa</taxon>
        <taxon>Podocopida</taxon>
        <taxon>Darwinulocopina</taxon>
        <taxon>Darwinuloidea</taxon>
        <taxon>Darwinulidae</taxon>
        <taxon>Darwinula</taxon>
    </lineage>
</organism>
<accession>A0A7R8WYF1</accession>